<name>A0AAP8BFL9_BACMY</name>
<dbReference type="AlphaFoldDB" id="A0AAP8BFL9"/>
<sequence length="37" mass="4635">MVVFFLSLYKEDKSRVLFVFQSPQTRTLHMMWRKKKK</sequence>
<dbReference type="Proteomes" id="UP000194131">
    <property type="component" value="Unassembled WGS sequence"/>
</dbReference>
<accession>A0AAP8BFL9</accession>
<evidence type="ECO:0000313" key="1">
    <source>
        <dbReference type="EMBL" id="OSX94582.1"/>
    </source>
</evidence>
<protein>
    <submittedName>
        <fullName evidence="1">Uncharacterized protein</fullName>
    </submittedName>
</protein>
<comment type="caution">
    <text evidence="1">The sequence shown here is derived from an EMBL/GenBank/DDBJ whole genome shotgun (WGS) entry which is preliminary data.</text>
</comment>
<evidence type="ECO:0000313" key="2">
    <source>
        <dbReference type="Proteomes" id="UP000194131"/>
    </source>
</evidence>
<dbReference type="EMBL" id="MRWU01000003">
    <property type="protein sequence ID" value="OSX94582.1"/>
    <property type="molecule type" value="Genomic_DNA"/>
</dbReference>
<reference evidence="1 2" key="1">
    <citation type="submission" date="2016-12" db="EMBL/GenBank/DDBJ databases">
        <title>Genome Sequences of Twelve Sporeforming Bacillus Species Isolated from Foods.</title>
        <authorList>
            <person name="De Jong A."/>
            <person name="Holsappel S."/>
            <person name="Kuipers O.P."/>
        </authorList>
    </citation>
    <scope>NUCLEOTIDE SEQUENCE [LARGE SCALE GENOMIC DNA]</scope>
    <source>
        <strain evidence="1 2">S3E15</strain>
    </source>
</reference>
<organism evidence="1 2">
    <name type="scientific">Bacillus mycoides</name>
    <dbReference type="NCBI Taxonomy" id="1405"/>
    <lineage>
        <taxon>Bacteria</taxon>
        <taxon>Bacillati</taxon>
        <taxon>Bacillota</taxon>
        <taxon>Bacilli</taxon>
        <taxon>Bacillales</taxon>
        <taxon>Bacillaceae</taxon>
        <taxon>Bacillus</taxon>
        <taxon>Bacillus cereus group</taxon>
    </lineage>
</organism>
<proteinExistence type="predicted"/>
<gene>
    <name evidence="1" type="ORF">S3E15_03180</name>
</gene>